<name>A0ABR8XBB3_9BACL</name>
<dbReference type="Proteomes" id="UP000640930">
    <property type="component" value="Unassembled WGS sequence"/>
</dbReference>
<comment type="caution">
    <text evidence="1">The sequence shown here is derived from an EMBL/GenBank/DDBJ whole genome shotgun (WGS) entry which is preliminary data.</text>
</comment>
<evidence type="ECO:0000313" key="2">
    <source>
        <dbReference type="Proteomes" id="UP000640930"/>
    </source>
</evidence>
<protein>
    <recommendedName>
        <fullName evidence="3">Fur-regulated basic protein B</fullName>
    </recommendedName>
</protein>
<evidence type="ECO:0008006" key="3">
    <source>
        <dbReference type="Google" id="ProtNLM"/>
    </source>
</evidence>
<gene>
    <name evidence="1" type="ORF">H9636_07085</name>
</gene>
<evidence type="ECO:0000313" key="1">
    <source>
        <dbReference type="EMBL" id="MBD8026421.1"/>
    </source>
</evidence>
<proteinExistence type="predicted"/>
<reference evidence="1 2" key="1">
    <citation type="submission" date="2020-08" db="EMBL/GenBank/DDBJ databases">
        <title>A Genomic Blueprint of the Chicken Gut Microbiome.</title>
        <authorList>
            <person name="Gilroy R."/>
            <person name="Ravi A."/>
            <person name="Getino M."/>
            <person name="Pursley I."/>
            <person name="Horton D.L."/>
            <person name="Alikhan N.-F."/>
            <person name="Baker D."/>
            <person name="Gharbi K."/>
            <person name="Hall N."/>
            <person name="Watson M."/>
            <person name="Adriaenssens E.M."/>
            <person name="Foster-Nyarko E."/>
            <person name="Jarju S."/>
            <person name="Secka A."/>
            <person name="Antonio M."/>
            <person name="Oren A."/>
            <person name="Chaudhuri R."/>
            <person name="La Ragione R.M."/>
            <person name="Hildebrand F."/>
            <person name="Pallen M.J."/>
        </authorList>
    </citation>
    <scope>NUCLEOTIDE SEQUENCE [LARGE SCALE GENOMIC DNA]</scope>
    <source>
        <strain evidence="1 2">Re31</strain>
    </source>
</reference>
<accession>A0ABR8XBB3</accession>
<keyword evidence="2" id="KW-1185">Reference proteome</keyword>
<sequence length="45" mass="5399">MWRPILEKMLTYQEARSMTQHELFEANAALDIHLEKIEQAREAKK</sequence>
<organism evidence="1 2">
    <name type="scientific">Ureibacillus galli</name>
    <dbReference type="NCBI Taxonomy" id="2762222"/>
    <lineage>
        <taxon>Bacteria</taxon>
        <taxon>Bacillati</taxon>
        <taxon>Bacillota</taxon>
        <taxon>Bacilli</taxon>
        <taxon>Bacillales</taxon>
        <taxon>Caryophanaceae</taxon>
        <taxon>Ureibacillus</taxon>
    </lineage>
</organism>
<dbReference type="EMBL" id="JACSQA010000007">
    <property type="protein sequence ID" value="MBD8026421.1"/>
    <property type="molecule type" value="Genomic_DNA"/>
</dbReference>